<feature type="domain" description="Integrase catalytic" evidence="2">
    <location>
        <begin position="228"/>
        <end position="394"/>
    </location>
</feature>
<dbReference type="InterPro" id="IPR041588">
    <property type="entry name" value="Integrase_H2C2"/>
</dbReference>
<dbReference type="InterPro" id="IPR012337">
    <property type="entry name" value="RNaseH-like_sf"/>
</dbReference>
<dbReference type="Pfam" id="PF17921">
    <property type="entry name" value="Integrase_H2C2"/>
    <property type="match status" value="1"/>
</dbReference>
<dbReference type="Gene3D" id="3.30.420.10">
    <property type="entry name" value="Ribonuclease H-like superfamily/Ribonuclease H"/>
    <property type="match status" value="1"/>
</dbReference>
<evidence type="ECO:0000313" key="3">
    <source>
        <dbReference type="EMBL" id="GFQ80959.1"/>
    </source>
</evidence>
<dbReference type="AlphaFoldDB" id="A0A8X6KQ09"/>
<reference evidence="3" key="1">
    <citation type="submission" date="2020-07" db="EMBL/GenBank/DDBJ databases">
        <title>Multicomponent nature underlies the extraordinary mechanical properties of spider dragline silk.</title>
        <authorList>
            <person name="Kono N."/>
            <person name="Nakamura H."/>
            <person name="Mori M."/>
            <person name="Yoshida Y."/>
            <person name="Ohtoshi R."/>
            <person name="Malay A.D."/>
            <person name="Moran D.A.P."/>
            <person name="Tomita M."/>
            <person name="Numata K."/>
            <person name="Arakawa K."/>
        </authorList>
    </citation>
    <scope>NUCLEOTIDE SEQUENCE</scope>
</reference>
<dbReference type="SUPFAM" id="SSF53098">
    <property type="entry name" value="Ribonuclease H-like"/>
    <property type="match status" value="1"/>
</dbReference>
<dbReference type="Gene3D" id="1.10.340.70">
    <property type="match status" value="1"/>
</dbReference>
<dbReference type="Gene3D" id="3.30.70.270">
    <property type="match status" value="1"/>
</dbReference>
<dbReference type="GO" id="GO:0042575">
    <property type="term" value="C:DNA polymerase complex"/>
    <property type="evidence" value="ECO:0007669"/>
    <property type="project" value="UniProtKB-ARBA"/>
</dbReference>
<dbReference type="GO" id="GO:0003964">
    <property type="term" value="F:RNA-directed DNA polymerase activity"/>
    <property type="evidence" value="ECO:0007669"/>
    <property type="project" value="UniProtKB-EC"/>
</dbReference>
<dbReference type="EMBL" id="BMAO01032254">
    <property type="protein sequence ID" value="GFQ80959.1"/>
    <property type="molecule type" value="Genomic_DNA"/>
</dbReference>
<dbReference type="PANTHER" id="PTHR37984">
    <property type="entry name" value="PROTEIN CBG26694"/>
    <property type="match status" value="1"/>
</dbReference>
<dbReference type="InterPro" id="IPR043128">
    <property type="entry name" value="Rev_trsase/Diguanyl_cyclase"/>
</dbReference>
<proteinExistence type="predicted"/>
<dbReference type="Proteomes" id="UP000887116">
    <property type="component" value="Unassembled WGS sequence"/>
</dbReference>
<dbReference type="SUPFAM" id="SSF56672">
    <property type="entry name" value="DNA/RNA polymerases"/>
    <property type="match status" value="1"/>
</dbReference>
<dbReference type="InterPro" id="IPR043502">
    <property type="entry name" value="DNA/RNA_pol_sf"/>
</dbReference>
<accession>A0A8X6KQ09</accession>
<dbReference type="GO" id="GO:0015074">
    <property type="term" value="P:DNA integration"/>
    <property type="evidence" value="ECO:0007669"/>
    <property type="project" value="InterPro"/>
</dbReference>
<dbReference type="InterPro" id="IPR050951">
    <property type="entry name" value="Retrovirus_Pol_polyprotein"/>
</dbReference>
<dbReference type="FunFam" id="1.10.340.70:FF:000004">
    <property type="entry name" value="Retrovirus-related Pol polyprotein from transposon 297-like Protein"/>
    <property type="match status" value="1"/>
</dbReference>
<dbReference type="PANTHER" id="PTHR37984:SF7">
    <property type="entry name" value="INTEGRASE CATALYTIC DOMAIN-CONTAINING PROTEIN"/>
    <property type="match status" value="1"/>
</dbReference>
<comment type="caution">
    <text evidence="3">The sequence shown here is derived from an EMBL/GenBank/DDBJ whole genome shotgun (WGS) entry which is preliminary data.</text>
</comment>
<dbReference type="EC" id="2.7.7.49" evidence="1"/>
<name>A0A8X6KQ09_TRICU</name>
<evidence type="ECO:0000259" key="2">
    <source>
        <dbReference type="PROSITE" id="PS50994"/>
    </source>
</evidence>
<gene>
    <name evidence="3" type="primary">pol_356</name>
    <name evidence="3" type="ORF">TNCT_66011</name>
</gene>
<evidence type="ECO:0000313" key="4">
    <source>
        <dbReference type="Proteomes" id="UP000887116"/>
    </source>
</evidence>
<dbReference type="OrthoDB" id="6419861at2759"/>
<protein>
    <recommendedName>
        <fullName evidence="1">RNA-directed DNA polymerase</fullName>
        <ecNumber evidence="1">2.7.7.49</ecNumber>
    </recommendedName>
</protein>
<evidence type="ECO:0000256" key="1">
    <source>
        <dbReference type="ARBA" id="ARBA00012493"/>
    </source>
</evidence>
<sequence>MFKLDTGSQVNVIPKSELLKWEEKPAEEDEDINPYFEDIALGSSTVEEHCRLLRRTLLKARKAYLKFNELKTQLLQTSVNYLGHVLSDEGIKPDPKKIRAIEQFATPNCQEDLQRFLGKNLVIADALSRAQSTTDKFDEVLGQEATVRINLLTQDSPTKGQRLVVPVKYREEILKLLHVSHKGVVSSKIKAREYFYWLNLNRDVEEYVSKCKICQKYQRENQKEILINPEIPGRSWQKVACDFFCLKGKEHLLMMDYLSKYVELKPLNSTTAQSVITVMKSIYATHGIPEDLVSDGGPPFNSNLMTNFFRKWGIKHHVTPPHFPRANGQIERAVQTVKNSLTKAAEEGKDLYAVLLDYRIQPAKDMPSPAEILMGRKLRSFLPSHPGQLKPTFDVERAREALRKRQIIQNKYANTHATVLPMLHQNAKVWFKHKMKKPWKQGTIIQVGPQPRSYIIKGEDGGVFRRNRFHIGQDYTEDDNPCWSRTVEDLYNSNATEISRIPNNSADNQVNASPKTNKSNINQQLQVLIENCSEQSNPVVR</sequence>
<dbReference type="GO" id="GO:0003676">
    <property type="term" value="F:nucleic acid binding"/>
    <property type="evidence" value="ECO:0007669"/>
    <property type="project" value="InterPro"/>
</dbReference>
<dbReference type="InterPro" id="IPR036397">
    <property type="entry name" value="RNaseH_sf"/>
</dbReference>
<dbReference type="InterPro" id="IPR001584">
    <property type="entry name" value="Integrase_cat-core"/>
</dbReference>
<organism evidence="3 4">
    <name type="scientific">Trichonephila clavata</name>
    <name type="common">Joro spider</name>
    <name type="synonym">Nephila clavata</name>
    <dbReference type="NCBI Taxonomy" id="2740835"/>
    <lineage>
        <taxon>Eukaryota</taxon>
        <taxon>Metazoa</taxon>
        <taxon>Ecdysozoa</taxon>
        <taxon>Arthropoda</taxon>
        <taxon>Chelicerata</taxon>
        <taxon>Arachnida</taxon>
        <taxon>Araneae</taxon>
        <taxon>Araneomorphae</taxon>
        <taxon>Entelegynae</taxon>
        <taxon>Araneoidea</taxon>
        <taxon>Nephilidae</taxon>
        <taxon>Trichonephila</taxon>
    </lineage>
</organism>
<dbReference type="FunFam" id="3.30.420.10:FF:000063">
    <property type="entry name" value="Retrovirus-related Pol polyprotein from transposon 297-like Protein"/>
    <property type="match status" value="1"/>
</dbReference>
<dbReference type="PROSITE" id="PS50994">
    <property type="entry name" value="INTEGRASE"/>
    <property type="match status" value="1"/>
</dbReference>
<keyword evidence="4" id="KW-1185">Reference proteome</keyword>